<name>A0A9X0XJN1_9BURK</name>
<evidence type="ECO:0000256" key="1">
    <source>
        <dbReference type="ARBA" id="ARBA00022741"/>
    </source>
</evidence>
<reference evidence="4 5" key="1">
    <citation type="submission" date="2021-01" db="EMBL/GenBank/DDBJ databases">
        <title>Piscinibacter sp. Jin2 Genome sequencing and assembly.</title>
        <authorList>
            <person name="Kim I."/>
        </authorList>
    </citation>
    <scope>NUCLEOTIDE SEQUENCE [LARGE SCALE GENOMIC DNA]</scope>
    <source>
        <strain evidence="4 5">Jin2</strain>
    </source>
</reference>
<evidence type="ECO:0000313" key="4">
    <source>
        <dbReference type="EMBL" id="MBL0720695.1"/>
    </source>
</evidence>
<dbReference type="InterPro" id="IPR027417">
    <property type="entry name" value="P-loop_NTPase"/>
</dbReference>
<dbReference type="GO" id="GO:0016301">
    <property type="term" value="F:kinase activity"/>
    <property type="evidence" value="ECO:0007669"/>
    <property type="project" value="InterPro"/>
</dbReference>
<keyword evidence="5" id="KW-1185">Reference proteome</keyword>
<dbReference type="InterPro" id="IPR010488">
    <property type="entry name" value="Zeta_toxin_domain"/>
</dbReference>
<dbReference type="Proteomes" id="UP000643207">
    <property type="component" value="Unassembled WGS sequence"/>
</dbReference>
<dbReference type="Pfam" id="PF06414">
    <property type="entry name" value="Zeta_toxin"/>
    <property type="match status" value="1"/>
</dbReference>
<organism evidence="4 5">
    <name type="scientific">Aquariibacter lacus</name>
    <dbReference type="NCBI Taxonomy" id="2801332"/>
    <lineage>
        <taxon>Bacteria</taxon>
        <taxon>Pseudomonadati</taxon>
        <taxon>Pseudomonadota</taxon>
        <taxon>Betaproteobacteria</taxon>
        <taxon>Burkholderiales</taxon>
        <taxon>Sphaerotilaceae</taxon>
        <taxon>Aquariibacter</taxon>
    </lineage>
</organism>
<keyword evidence="2" id="KW-0067">ATP-binding</keyword>
<keyword evidence="1" id="KW-0547">Nucleotide-binding</keyword>
<gene>
    <name evidence="4" type="ORF">JI742_12445</name>
</gene>
<dbReference type="GO" id="GO:0005524">
    <property type="term" value="F:ATP binding"/>
    <property type="evidence" value="ECO:0007669"/>
    <property type="project" value="UniProtKB-KW"/>
</dbReference>
<accession>A0A9X0XJN1</accession>
<protein>
    <submittedName>
        <fullName evidence="4">Zeta toxin family protein</fullName>
    </submittedName>
</protein>
<comment type="caution">
    <text evidence="4">The sequence shown here is derived from an EMBL/GenBank/DDBJ whole genome shotgun (WGS) entry which is preliminary data.</text>
</comment>
<feature type="domain" description="Zeta toxin" evidence="3">
    <location>
        <begin position="105"/>
        <end position="216"/>
    </location>
</feature>
<dbReference type="PANTHER" id="PTHR39206">
    <property type="entry name" value="SLL8004 PROTEIN"/>
    <property type="match status" value="1"/>
</dbReference>
<dbReference type="SUPFAM" id="SSF52540">
    <property type="entry name" value="P-loop containing nucleoside triphosphate hydrolases"/>
    <property type="match status" value="1"/>
</dbReference>
<proteinExistence type="predicted"/>
<evidence type="ECO:0000313" key="5">
    <source>
        <dbReference type="Proteomes" id="UP000643207"/>
    </source>
</evidence>
<dbReference type="RefSeq" id="WP_201827330.1">
    <property type="nucleotide sequence ID" value="NZ_JAERRA010000002.1"/>
</dbReference>
<dbReference type="Gene3D" id="3.40.50.300">
    <property type="entry name" value="P-loop containing nucleotide triphosphate hydrolases"/>
    <property type="match status" value="1"/>
</dbReference>
<dbReference type="AlphaFoldDB" id="A0A9X0XJN1"/>
<dbReference type="PANTHER" id="PTHR39206:SF1">
    <property type="entry name" value="SLL8004 PROTEIN"/>
    <property type="match status" value="1"/>
</dbReference>
<evidence type="ECO:0000256" key="2">
    <source>
        <dbReference type="ARBA" id="ARBA00022840"/>
    </source>
</evidence>
<dbReference type="EMBL" id="JAERRA010000002">
    <property type="protein sequence ID" value="MBL0720695.1"/>
    <property type="molecule type" value="Genomic_DNA"/>
</dbReference>
<evidence type="ECO:0000259" key="3">
    <source>
        <dbReference type="Pfam" id="PF06414"/>
    </source>
</evidence>
<sequence>MIRTPPARMRVFAGPNGSGKSTIKDELRPDWIGAYLNADDMERALREGLGIPLPNLGLAAQGDGFLAALRSELATSTLLSRHGLAEVAGVLTLDSQDHLQVPASAVNAYVAAVLAAALRRRLVDQGTSFTFETVMSSDDKIELMRDARARGYRVYLYFVATEDPAINIERVRLRVSQGGHDVPEDKVRERYVRSIGLLDAACRASDRAYVFDNSGEAHRLIAELEDSGQQLRLHADRLPAWLERSSLWDAFRPDRPDPPAPSAGAR</sequence>